<feature type="region of interest" description="Disordered" evidence="1">
    <location>
        <begin position="81"/>
        <end position="113"/>
    </location>
</feature>
<dbReference type="AlphaFoldDB" id="S7ZZ25"/>
<feature type="compositionally biased region" description="Polar residues" evidence="1">
    <location>
        <begin position="96"/>
        <end position="107"/>
    </location>
</feature>
<protein>
    <submittedName>
        <fullName evidence="2">Uncharacterized protein</fullName>
    </submittedName>
</protein>
<comment type="caution">
    <text evidence="2">The sequence shown here is derived from an EMBL/GenBank/DDBJ whole genome shotgun (WGS) entry which is preliminary data.</text>
</comment>
<feature type="region of interest" description="Disordered" evidence="1">
    <location>
        <begin position="148"/>
        <end position="221"/>
    </location>
</feature>
<gene>
    <name evidence="2" type="ORF">H072_10513</name>
</gene>
<dbReference type="HOGENOM" id="CLU_852638_0_0_1"/>
<name>S7ZZ25_DACHA</name>
<dbReference type="OMA" id="HEYPLYH"/>
<feature type="compositionally biased region" description="Acidic residues" evidence="1">
    <location>
        <begin position="152"/>
        <end position="163"/>
    </location>
</feature>
<evidence type="ECO:0000313" key="2">
    <source>
        <dbReference type="EMBL" id="EPS36000.1"/>
    </source>
</evidence>
<reference evidence="2 3" key="1">
    <citation type="journal article" date="2013" name="PLoS Genet.">
        <title>Genomic mechanisms accounting for the adaptation to parasitism in nematode-trapping fungi.</title>
        <authorList>
            <person name="Meerupati T."/>
            <person name="Andersson K.M."/>
            <person name="Friman E."/>
            <person name="Kumar D."/>
            <person name="Tunlid A."/>
            <person name="Ahren D."/>
        </authorList>
    </citation>
    <scope>NUCLEOTIDE SEQUENCE [LARGE SCALE GENOMIC DNA]</scope>
    <source>
        <strain evidence="2 3">CBS 200.50</strain>
    </source>
</reference>
<evidence type="ECO:0000313" key="3">
    <source>
        <dbReference type="Proteomes" id="UP000015100"/>
    </source>
</evidence>
<feature type="compositionally biased region" description="Basic residues" evidence="1">
    <location>
        <begin position="175"/>
        <end position="210"/>
    </location>
</feature>
<dbReference type="Proteomes" id="UP000015100">
    <property type="component" value="Unassembled WGS sequence"/>
</dbReference>
<proteinExistence type="predicted"/>
<dbReference type="EMBL" id="AQGS01000985">
    <property type="protein sequence ID" value="EPS36000.1"/>
    <property type="molecule type" value="Genomic_DNA"/>
</dbReference>
<evidence type="ECO:0000256" key="1">
    <source>
        <dbReference type="SAM" id="MobiDB-lite"/>
    </source>
</evidence>
<keyword evidence="3" id="KW-1185">Reference proteome</keyword>
<accession>S7ZZ25</accession>
<sequence length="326" mass="36334">MCFPSCSVVEEDDRDVVYSNARPISTLHARSGVRNSYLPRSSLRSLRSVKHRLSHSSFSDGTYYDHHIGDYVTRGGVHGYHHHHPPHGAGDKTIVVDNSGNKKSGGTTAVEISDEKAGTKTTVLSANGKKANRALQKKVSWNAVYEKTISDDSSDSSESDSDSDSSSSSDSRESRRSRRGRSLHSRSSSRSRSRSRNSRSRSRSRSHSRSRHDYYNPVYPRDRYDYPISQHQRVVGVPTPVPIPVPGMSYPQNMSPFTQAIPRQIAPATITPLMVQPTPHLLTQEPMHPHHSMQSQYYPGSRAVPMVPQMMHPMGSLYQDADPDLG</sequence>
<organism evidence="2 3">
    <name type="scientific">Dactylellina haptotyla (strain CBS 200.50)</name>
    <name type="common">Nematode-trapping fungus</name>
    <name type="synonym">Monacrosporium haptotylum</name>
    <dbReference type="NCBI Taxonomy" id="1284197"/>
    <lineage>
        <taxon>Eukaryota</taxon>
        <taxon>Fungi</taxon>
        <taxon>Dikarya</taxon>
        <taxon>Ascomycota</taxon>
        <taxon>Pezizomycotina</taxon>
        <taxon>Orbiliomycetes</taxon>
        <taxon>Orbiliales</taxon>
        <taxon>Orbiliaceae</taxon>
        <taxon>Dactylellina</taxon>
    </lineage>
</organism>
<dbReference type="OrthoDB" id="5402054at2759"/>
<reference evidence="3" key="2">
    <citation type="submission" date="2013-04" db="EMBL/GenBank/DDBJ databases">
        <title>Genomic mechanisms accounting for the adaptation to parasitism in nematode-trapping fungi.</title>
        <authorList>
            <person name="Ahren D.G."/>
        </authorList>
    </citation>
    <scope>NUCLEOTIDE SEQUENCE [LARGE SCALE GENOMIC DNA]</scope>
    <source>
        <strain evidence="3">CBS 200.50</strain>
    </source>
</reference>